<name>A0A845QFR6_9FIRM</name>
<accession>A0A845QFR6</accession>
<proteinExistence type="predicted"/>
<dbReference type="SUPFAM" id="SSF48317">
    <property type="entry name" value="Acid phosphatase/Vanadium-dependent haloperoxidase"/>
    <property type="match status" value="1"/>
</dbReference>
<feature type="transmembrane region" description="Helical" evidence="1">
    <location>
        <begin position="55"/>
        <end position="75"/>
    </location>
</feature>
<keyword evidence="3" id="KW-1185">Reference proteome</keyword>
<dbReference type="RefSeq" id="WP_160200370.1">
    <property type="nucleotide sequence ID" value="NZ_QXWK01000001.1"/>
</dbReference>
<feature type="transmembrane region" description="Helical" evidence="1">
    <location>
        <begin position="84"/>
        <end position="104"/>
    </location>
</feature>
<comment type="caution">
    <text evidence="2">The sequence shown here is derived from an EMBL/GenBank/DDBJ whole genome shotgun (WGS) entry which is preliminary data.</text>
</comment>
<keyword evidence="1" id="KW-0472">Membrane</keyword>
<dbReference type="EMBL" id="QXWK01000001">
    <property type="protein sequence ID" value="NBH60066.1"/>
    <property type="molecule type" value="Genomic_DNA"/>
</dbReference>
<organism evidence="2 3">
    <name type="scientific">Anaerotruncus colihominis</name>
    <dbReference type="NCBI Taxonomy" id="169435"/>
    <lineage>
        <taxon>Bacteria</taxon>
        <taxon>Bacillati</taxon>
        <taxon>Bacillota</taxon>
        <taxon>Clostridia</taxon>
        <taxon>Eubacteriales</taxon>
        <taxon>Oscillospiraceae</taxon>
        <taxon>Anaerotruncus</taxon>
    </lineage>
</organism>
<dbReference type="InterPro" id="IPR036938">
    <property type="entry name" value="PAP2/HPO_sf"/>
</dbReference>
<evidence type="ECO:0000256" key="1">
    <source>
        <dbReference type="SAM" id="Phobius"/>
    </source>
</evidence>
<gene>
    <name evidence="2" type="ORF">D0435_00055</name>
</gene>
<evidence type="ECO:0000313" key="3">
    <source>
        <dbReference type="Proteomes" id="UP000446866"/>
    </source>
</evidence>
<keyword evidence="1" id="KW-1133">Transmembrane helix</keyword>
<protein>
    <submittedName>
        <fullName evidence="2">Phosphatidic acid phosphatase</fullName>
    </submittedName>
</protein>
<dbReference type="Proteomes" id="UP000446866">
    <property type="component" value="Unassembled WGS sequence"/>
</dbReference>
<reference evidence="2 3" key="1">
    <citation type="submission" date="2018-08" db="EMBL/GenBank/DDBJ databases">
        <title>Murine metabolic-syndrome-specific gut microbial biobank.</title>
        <authorList>
            <person name="Liu C."/>
        </authorList>
    </citation>
    <scope>NUCLEOTIDE SEQUENCE [LARGE SCALE GENOMIC DNA]</scope>
    <source>
        <strain evidence="2 3">28</strain>
    </source>
</reference>
<keyword evidence="1" id="KW-0812">Transmembrane</keyword>
<feature type="transmembrane region" description="Helical" evidence="1">
    <location>
        <begin position="186"/>
        <end position="203"/>
    </location>
</feature>
<dbReference type="AlphaFoldDB" id="A0A845QFR6"/>
<feature type="transmembrane region" description="Helical" evidence="1">
    <location>
        <begin position="12"/>
        <end position="29"/>
    </location>
</feature>
<sequence length="214" mass="24429">MKRGFVIKEYGHVLLILYVPVYLVGFFLMEQCVPETADYWVSYCFLDDLIPFNEWFIIPYCLWYPLLFVTGFWLLLRDVQGFKLYMYCIIIGFTASIIFCLIFPNGQDLRPETFPRENLLTQVVRLIYEADTNTNVMPSVHAEGAIFAAMGICTTKSIESMSVKVTAAVIAGLICMATCFVKQHSILDVCAAIVLCVIIYSVLRINMKYKTVNS</sequence>
<evidence type="ECO:0000313" key="2">
    <source>
        <dbReference type="EMBL" id="NBH60066.1"/>
    </source>
</evidence>